<feature type="region of interest" description="Disordered" evidence="1">
    <location>
        <begin position="1"/>
        <end position="20"/>
    </location>
</feature>
<reference evidence="2" key="1">
    <citation type="submission" date="2015-06" db="EMBL/GenBank/DDBJ databases">
        <authorList>
            <person name="Joergensen T."/>
        </authorList>
    </citation>
    <scope>NUCLEOTIDE SEQUENCE</scope>
    <source>
        <strain evidence="2">RGRH0561</strain>
    </source>
</reference>
<reference evidence="2" key="2">
    <citation type="submission" date="2015-07" db="EMBL/GenBank/DDBJ databases">
        <title>Plasmids, circular viruses and viroids from rat gut.</title>
        <authorList>
            <person name="Jorgensen T.J."/>
            <person name="Hansen M.A."/>
            <person name="Xu Z."/>
            <person name="Tabak M.A."/>
            <person name="Sorensen S.J."/>
            <person name="Hansen L.H."/>
        </authorList>
    </citation>
    <scope>NUCLEOTIDE SEQUENCE</scope>
    <source>
        <strain evidence="2">RGRH0561</strain>
    </source>
</reference>
<dbReference type="AlphaFoldDB" id="A0A0H5PZU2"/>
<evidence type="ECO:0000313" key="2">
    <source>
        <dbReference type="EMBL" id="CRY95241.1"/>
    </source>
</evidence>
<sequence>MPPKTPKDKTEPTGSSGLFAERDALQGRKQGVDAAAIDARLLYWVVMLLADRKASIQIGVTRDGGAWAVQYWDGKYPVKEYFSDEGELNRSWAALLRAGYGKDVAPEIDKVLREYGW</sequence>
<feature type="compositionally biased region" description="Basic and acidic residues" evidence="1">
    <location>
        <begin position="1"/>
        <end position="11"/>
    </location>
</feature>
<dbReference type="EMBL" id="LN853193">
    <property type="protein sequence ID" value="CRY95241.1"/>
    <property type="molecule type" value="Genomic_DNA"/>
</dbReference>
<name>A0A0H5PZU2_9ZZZZ</name>
<organism evidence="2">
    <name type="scientific">uncultured prokaryote</name>
    <dbReference type="NCBI Taxonomy" id="198431"/>
    <lineage>
        <taxon>unclassified sequences</taxon>
        <taxon>environmental samples</taxon>
    </lineage>
</organism>
<evidence type="ECO:0000256" key="1">
    <source>
        <dbReference type="SAM" id="MobiDB-lite"/>
    </source>
</evidence>
<proteinExistence type="predicted"/>
<protein>
    <submittedName>
        <fullName evidence="2">Uncharacterized protein</fullName>
    </submittedName>
</protein>
<accession>A0A0H5PZU2</accession>